<name>A0A7S2P8E9_9STRA</name>
<dbReference type="AlphaFoldDB" id="A0A7S2P8E9"/>
<reference evidence="3" key="1">
    <citation type="submission" date="2021-01" db="EMBL/GenBank/DDBJ databases">
        <authorList>
            <person name="Corre E."/>
            <person name="Pelletier E."/>
            <person name="Niang G."/>
            <person name="Scheremetjew M."/>
            <person name="Finn R."/>
            <person name="Kale V."/>
            <person name="Holt S."/>
            <person name="Cochrane G."/>
            <person name="Meng A."/>
            <person name="Brown T."/>
            <person name="Cohen L."/>
        </authorList>
    </citation>
    <scope>NUCLEOTIDE SEQUENCE</scope>
    <source>
        <strain evidence="3">SM1012Den-03</strain>
    </source>
</reference>
<feature type="region of interest" description="Disordered" evidence="1">
    <location>
        <begin position="156"/>
        <end position="190"/>
    </location>
</feature>
<organism evidence="3">
    <name type="scientific">Skeletonema marinoi</name>
    <dbReference type="NCBI Taxonomy" id="267567"/>
    <lineage>
        <taxon>Eukaryota</taxon>
        <taxon>Sar</taxon>
        <taxon>Stramenopiles</taxon>
        <taxon>Ochrophyta</taxon>
        <taxon>Bacillariophyta</taxon>
        <taxon>Coscinodiscophyceae</taxon>
        <taxon>Thalassiosirophycidae</taxon>
        <taxon>Thalassiosirales</taxon>
        <taxon>Skeletonemataceae</taxon>
        <taxon>Skeletonema</taxon>
        <taxon>Skeletonema marinoi-dohrnii complex</taxon>
    </lineage>
</organism>
<evidence type="ECO:0000313" key="3">
    <source>
        <dbReference type="EMBL" id="CAD9582024.1"/>
    </source>
</evidence>
<keyword evidence="2" id="KW-0472">Membrane</keyword>
<gene>
    <name evidence="3" type="ORF">SMAR0320_LOCUS3759</name>
</gene>
<feature type="compositionally biased region" description="Low complexity" evidence="1">
    <location>
        <begin position="41"/>
        <end position="53"/>
    </location>
</feature>
<evidence type="ECO:0000256" key="2">
    <source>
        <dbReference type="SAM" id="Phobius"/>
    </source>
</evidence>
<accession>A0A7S2P8E9</accession>
<feature type="transmembrane region" description="Helical" evidence="2">
    <location>
        <begin position="101"/>
        <end position="120"/>
    </location>
</feature>
<proteinExistence type="predicted"/>
<keyword evidence="2" id="KW-0812">Transmembrane</keyword>
<feature type="compositionally biased region" description="Polar residues" evidence="1">
    <location>
        <begin position="164"/>
        <end position="173"/>
    </location>
</feature>
<keyword evidence="2" id="KW-1133">Transmembrane helix</keyword>
<feature type="region of interest" description="Disordered" evidence="1">
    <location>
        <begin position="1"/>
        <end position="53"/>
    </location>
</feature>
<protein>
    <submittedName>
        <fullName evidence="3">Uncharacterized protein</fullName>
    </submittedName>
</protein>
<feature type="compositionally biased region" description="Polar residues" evidence="1">
    <location>
        <begin position="1"/>
        <end position="10"/>
    </location>
</feature>
<feature type="compositionally biased region" description="Low complexity" evidence="1">
    <location>
        <begin position="174"/>
        <end position="190"/>
    </location>
</feature>
<evidence type="ECO:0000256" key="1">
    <source>
        <dbReference type="SAM" id="MobiDB-lite"/>
    </source>
</evidence>
<dbReference type="EMBL" id="HBGZ01005427">
    <property type="protein sequence ID" value="CAD9582024.1"/>
    <property type="molecule type" value="Transcribed_RNA"/>
</dbReference>
<feature type="compositionally biased region" description="Basic and acidic residues" evidence="1">
    <location>
        <begin position="29"/>
        <end position="40"/>
    </location>
</feature>
<sequence>MSDPGGNTDTAPPGLESTGEAAADVTKTQAKDEVLQKEVTPKSAPKTKSKVTTTAAAEEEHILSHDAAKHPFFFYQKSPSDGSSQFLLHPQSIQHQNRSIYENYGTTLLLIIVLHIIYVYQWSKRYSKQDVCTNYEQLVEKKQYYRAVVAVMSHPPVDGGERGGSNNATATVVGSNDSDATSTTNTDGSAATATTGISRFVPCLPFLQRFLHSARRIKQQYVDRLLQPLVSGSLSGLPLLAFCSHILWQCRALEELYVDYGGTLVGRVVDHSEGIDRIGTGAIHMKTTESQLEQHEPDSFAYIRVLVTLALTALLLELKYLRDILRRLNRTIDYDNSRNSPQNLLKQRSMVSLCSLCGALLTVYDAHFPFIQIPLMPFVRVAFLTNSSFNKTLMILMLFVLGHRVHPFTSVISGIVSGALWSLQLTSFLGTKYWGDMMLWSLGIAIVLSLKANTTYTWPSAVIPCLDYVSWNRDGEVVNTAASNAVNQSGRNTPIMDLEMGNASLQTNGIQTEHLPLLSQTSTMSGSSTIRGRVPRIDTMASDRS</sequence>